<evidence type="ECO:0000313" key="1">
    <source>
        <dbReference type="EMBL" id="KAF8894921.1"/>
    </source>
</evidence>
<comment type="caution">
    <text evidence="1">The sequence shown here is derived from an EMBL/GenBank/DDBJ whole genome shotgun (WGS) entry which is preliminary data.</text>
</comment>
<name>A0A9P5NK87_GYMJU</name>
<dbReference type="Gene3D" id="1.25.40.10">
    <property type="entry name" value="Tetratricopeptide repeat domain"/>
    <property type="match status" value="1"/>
</dbReference>
<protein>
    <submittedName>
        <fullName evidence="1">Uncharacterized protein</fullName>
    </submittedName>
</protein>
<dbReference type="SUPFAM" id="SSF48452">
    <property type="entry name" value="TPR-like"/>
    <property type="match status" value="1"/>
</dbReference>
<proteinExistence type="predicted"/>
<dbReference type="EMBL" id="JADNYJ010000063">
    <property type="protein sequence ID" value="KAF8894921.1"/>
    <property type="molecule type" value="Genomic_DNA"/>
</dbReference>
<keyword evidence="2" id="KW-1185">Reference proteome</keyword>
<gene>
    <name evidence="1" type="ORF">CPB84DRAFT_1682470</name>
</gene>
<reference evidence="1" key="1">
    <citation type="submission" date="2020-11" db="EMBL/GenBank/DDBJ databases">
        <authorList>
            <consortium name="DOE Joint Genome Institute"/>
            <person name="Ahrendt S."/>
            <person name="Riley R."/>
            <person name="Andreopoulos W."/>
            <person name="LaButti K."/>
            <person name="Pangilinan J."/>
            <person name="Ruiz-duenas F.J."/>
            <person name="Barrasa J.M."/>
            <person name="Sanchez-Garcia M."/>
            <person name="Camarero S."/>
            <person name="Miyauchi S."/>
            <person name="Serrano A."/>
            <person name="Linde D."/>
            <person name="Babiker R."/>
            <person name="Drula E."/>
            <person name="Ayuso-Fernandez I."/>
            <person name="Pacheco R."/>
            <person name="Padilla G."/>
            <person name="Ferreira P."/>
            <person name="Barriuso J."/>
            <person name="Kellner H."/>
            <person name="Castanera R."/>
            <person name="Alfaro M."/>
            <person name="Ramirez L."/>
            <person name="Pisabarro A.G."/>
            <person name="Kuo A."/>
            <person name="Tritt A."/>
            <person name="Lipzen A."/>
            <person name="He G."/>
            <person name="Yan M."/>
            <person name="Ng V."/>
            <person name="Cullen D."/>
            <person name="Martin F."/>
            <person name="Rosso M.-N."/>
            <person name="Henrissat B."/>
            <person name="Hibbett D."/>
            <person name="Martinez A.T."/>
            <person name="Grigoriev I.V."/>
        </authorList>
    </citation>
    <scope>NUCLEOTIDE SEQUENCE</scope>
    <source>
        <strain evidence="1">AH 44721</strain>
    </source>
</reference>
<dbReference type="Proteomes" id="UP000724874">
    <property type="component" value="Unassembled WGS sequence"/>
</dbReference>
<organism evidence="1 2">
    <name type="scientific">Gymnopilus junonius</name>
    <name type="common">Spectacular rustgill mushroom</name>
    <name type="synonym">Gymnopilus spectabilis subsp. junonius</name>
    <dbReference type="NCBI Taxonomy" id="109634"/>
    <lineage>
        <taxon>Eukaryota</taxon>
        <taxon>Fungi</taxon>
        <taxon>Dikarya</taxon>
        <taxon>Basidiomycota</taxon>
        <taxon>Agaricomycotina</taxon>
        <taxon>Agaricomycetes</taxon>
        <taxon>Agaricomycetidae</taxon>
        <taxon>Agaricales</taxon>
        <taxon>Agaricineae</taxon>
        <taxon>Hymenogastraceae</taxon>
        <taxon>Gymnopilus</taxon>
    </lineage>
</organism>
<evidence type="ECO:0000313" key="2">
    <source>
        <dbReference type="Proteomes" id="UP000724874"/>
    </source>
</evidence>
<dbReference type="Pfam" id="PF14559">
    <property type="entry name" value="TPR_19"/>
    <property type="match status" value="1"/>
</dbReference>
<dbReference type="InterPro" id="IPR011990">
    <property type="entry name" value="TPR-like_helical_dom_sf"/>
</dbReference>
<accession>A0A9P5NK87</accession>
<dbReference type="AlphaFoldDB" id="A0A9P5NK87"/>
<dbReference type="OrthoDB" id="2976495at2759"/>
<sequence length="159" mass="17250">MGILTGDDGLVDAALSEILALPIDQKHQLDPQRHVDYLLTQHHLAQGDGKEALSLAQGAVRAEPSSTSQRNRLASIVMQSGQYKDALALLAGITLADKSGDMNANIKALNIQAGARASDSKGEQESLHKALHEAQRAIMMRPSEMRGWRTLAYVRARMI</sequence>